<feature type="domain" description="EGF-like" evidence="5">
    <location>
        <begin position="113"/>
        <end position="153"/>
    </location>
</feature>
<proteinExistence type="predicted"/>
<reference evidence="6 7" key="1">
    <citation type="submission" date="2022-05" db="EMBL/GenBank/DDBJ databases">
        <authorList>
            <consortium name="Genoscope - CEA"/>
            <person name="William W."/>
        </authorList>
    </citation>
    <scope>NUCLEOTIDE SEQUENCE [LARGE SCALE GENOMIC DNA]</scope>
</reference>
<protein>
    <recommendedName>
        <fullName evidence="5">EGF-like domain-containing protein</fullName>
    </recommendedName>
</protein>
<evidence type="ECO:0000256" key="4">
    <source>
        <dbReference type="SAM" id="Phobius"/>
    </source>
</evidence>
<dbReference type="PROSITE" id="PS50026">
    <property type="entry name" value="EGF_3"/>
    <property type="match status" value="1"/>
</dbReference>
<keyword evidence="4" id="KW-1133">Transmembrane helix</keyword>
<dbReference type="InterPro" id="IPR024731">
    <property type="entry name" value="NELL2-like_EGF"/>
</dbReference>
<dbReference type="Proteomes" id="UP001159427">
    <property type="component" value="Unassembled WGS sequence"/>
</dbReference>
<feature type="transmembrane region" description="Helical" evidence="4">
    <location>
        <begin position="78"/>
        <end position="100"/>
    </location>
</feature>
<comment type="caution">
    <text evidence="6">The sequence shown here is derived from an EMBL/GenBank/DDBJ whole genome shotgun (WGS) entry which is preliminary data.</text>
</comment>
<name>A0ABN8PPI2_9CNID</name>
<keyword evidence="4" id="KW-0812">Transmembrane</keyword>
<evidence type="ECO:0000256" key="1">
    <source>
        <dbReference type="ARBA" id="ARBA00022536"/>
    </source>
</evidence>
<keyword evidence="1 3" id="KW-0245">EGF-like domain</keyword>
<organism evidence="6 7">
    <name type="scientific">Porites evermanni</name>
    <dbReference type="NCBI Taxonomy" id="104178"/>
    <lineage>
        <taxon>Eukaryota</taxon>
        <taxon>Metazoa</taxon>
        <taxon>Cnidaria</taxon>
        <taxon>Anthozoa</taxon>
        <taxon>Hexacorallia</taxon>
        <taxon>Scleractinia</taxon>
        <taxon>Fungiina</taxon>
        <taxon>Poritidae</taxon>
        <taxon>Porites</taxon>
    </lineage>
</organism>
<dbReference type="Pfam" id="PF12947">
    <property type="entry name" value="EGF_3"/>
    <property type="match status" value="1"/>
</dbReference>
<dbReference type="Gene3D" id="2.10.25.10">
    <property type="entry name" value="Laminin"/>
    <property type="match status" value="1"/>
</dbReference>
<dbReference type="InterPro" id="IPR000742">
    <property type="entry name" value="EGF"/>
</dbReference>
<dbReference type="EMBL" id="CALNXI010000936">
    <property type="protein sequence ID" value="CAH3147713.1"/>
    <property type="molecule type" value="Genomic_DNA"/>
</dbReference>
<keyword evidence="4" id="KW-0472">Membrane</keyword>
<keyword evidence="2" id="KW-1015">Disulfide bond</keyword>
<dbReference type="CDD" id="cd00054">
    <property type="entry name" value="EGF_CA"/>
    <property type="match status" value="1"/>
</dbReference>
<evidence type="ECO:0000313" key="7">
    <source>
        <dbReference type="Proteomes" id="UP001159427"/>
    </source>
</evidence>
<comment type="caution">
    <text evidence="3">Lacks conserved residue(s) required for the propagation of feature annotation.</text>
</comment>
<evidence type="ECO:0000256" key="2">
    <source>
        <dbReference type="ARBA" id="ARBA00023157"/>
    </source>
</evidence>
<evidence type="ECO:0000313" key="6">
    <source>
        <dbReference type="EMBL" id="CAH3147713.1"/>
    </source>
</evidence>
<evidence type="ECO:0000259" key="5">
    <source>
        <dbReference type="PROSITE" id="PS50026"/>
    </source>
</evidence>
<sequence>MYMTPNVPERIYLELQPATRIDVEQYEDIVWEAATETVAAQRVGQENIQQDRSLRGQLPHKAENGARENFWGGRQHQLLKLAAVVVTFLIAVTALVIVVIKWSESTNPEKDLPLVNCATNTHLCNVNAVCQNIEGSHICICNSGYAGNGKICAGN</sequence>
<dbReference type="SUPFAM" id="SSF57196">
    <property type="entry name" value="EGF/Laminin"/>
    <property type="match status" value="1"/>
</dbReference>
<evidence type="ECO:0000256" key="3">
    <source>
        <dbReference type="PROSITE-ProRule" id="PRU00076"/>
    </source>
</evidence>
<accession>A0ABN8PPI2</accession>
<dbReference type="PROSITE" id="PS01186">
    <property type="entry name" value="EGF_2"/>
    <property type="match status" value="1"/>
</dbReference>
<keyword evidence="7" id="KW-1185">Reference proteome</keyword>
<gene>
    <name evidence="6" type="ORF">PEVE_00044341</name>
</gene>